<feature type="domain" description="ABC3 transporter permease C-terminal" evidence="7">
    <location>
        <begin position="672"/>
        <end position="783"/>
    </location>
</feature>
<keyword evidence="2" id="KW-1003">Cell membrane</keyword>
<feature type="transmembrane region" description="Helical" evidence="6">
    <location>
        <begin position="329"/>
        <end position="356"/>
    </location>
</feature>
<sequence length="792" mass="87905">MFKNYFKTAWRNIVKYKSYSLLNILGLATGMAVGLLIGLWIYFQFSYDRFVPGYQSVYQAYYVVNRNGEIAGQTATSLLLADVMKSEIPEIAYTVQTDWGNDHSLMRGDKKIYQEGMAAGKDFFHVFPFNLLSGTAGSVLHDPYSIVLSRSTATALFGKENPVNQTVRLDNTHDMKVTGVMEDLPGNSSFSFHYLIPFSYNILNAEWIKIASTTWNNNSFQTFLSLKPATTFEQVQPKLKLINSHFPDNWKVVQPSVKLHPMKNWHLYSSFSNGSYSGGFIEYVRMFAIIGALVILIACINFTNLSIAQSEKRAREVGVRKAIGSGTGSLVYQFLMETLVITCCGLILALLLVQLALPAFNTLTGSTIQIPWQQPAFWACLAAFVVITTLLAGGRPAFYFSSFQPMKVLKGTFQAGKPAAFTRQVLVVLQFSSSVALIISTIIIYQQIQYVKDRPTGYNSERLVSTPDSRDLQRNFTALKQDMLASGAVSDVASSSSTITGLGSWVGVDNFEGMYPNEVVNLAAVDISDDYFKTVGMQLLEGRNFTPGLHIDTVDVIANEAAVKRMRFKSGINQQVIWNGKKPVRIIGVVKDALMASPFSAAEPTFFVYNPQESGNILYRLNDKMPTAEALAKLGKLFNKYNAAYPYNYTFTDESYARKFRTEVLIGKLSALFAALAIFISCIGLFGLAAYVAHKRTREMGIRKVLGASVSNIWLLLSKDFVLMVLLSCVIASPVSWYFLNNWLHKYSYRISIGPLVFVVAAALALLITVFTVSIQAVRAAVANPVKSLKSE</sequence>
<accession>A0A3E1NCZ4</accession>
<feature type="transmembrane region" description="Helical" evidence="6">
    <location>
        <begin position="752"/>
        <end position="773"/>
    </location>
</feature>
<evidence type="ECO:0000256" key="6">
    <source>
        <dbReference type="SAM" id="Phobius"/>
    </source>
</evidence>
<evidence type="ECO:0000256" key="4">
    <source>
        <dbReference type="ARBA" id="ARBA00022989"/>
    </source>
</evidence>
<feature type="transmembrane region" description="Helical" evidence="6">
    <location>
        <begin position="421"/>
        <end position="445"/>
    </location>
</feature>
<dbReference type="InterPro" id="IPR025857">
    <property type="entry name" value="MacB_PCD"/>
</dbReference>
<dbReference type="OrthoDB" id="5933722at2"/>
<dbReference type="GO" id="GO:0005886">
    <property type="term" value="C:plasma membrane"/>
    <property type="evidence" value="ECO:0007669"/>
    <property type="project" value="UniProtKB-SubCell"/>
</dbReference>
<dbReference type="GO" id="GO:0022857">
    <property type="term" value="F:transmembrane transporter activity"/>
    <property type="evidence" value="ECO:0007669"/>
    <property type="project" value="TreeGrafter"/>
</dbReference>
<keyword evidence="4 6" id="KW-1133">Transmembrane helix</keyword>
<dbReference type="PANTHER" id="PTHR30572">
    <property type="entry name" value="MEMBRANE COMPONENT OF TRANSPORTER-RELATED"/>
    <property type="match status" value="1"/>
</dbReference>
<dbReference type="RefSeq" id="WP_116849789.1">
    <property type="nucleotide sequence ID" value="NZ_QTJU01000016.1"/>
</dbReference>
<proteinExistence type="predicted"/>
<dbReference type="Proteomes" id="UP000261284">
    <property type="component" value="Unassembled WGS sequence"/>
</dbReference>
<feature type="transmembrane region" description="Helical" evidence="6">
    <location>
        <begin position="286"/>
        <end position="308"/>
    </location>
</feature>
<keyword evidence="3 6" id="KW-0812">Transmembrane</keyword>
<feature type="transmembrane region" description="Helical" evidence="6">
    <location>
        <begin position="721"/>
        <end position="740"/>
    </location>
</feature>
<feature type="transmembrane region" description="Helical" evidence="6">
    <location>
        <begin position="376"/>
        <end position="400"/>
    </location>
</feature>
<evidence type="ECO:0000313" key="10">
    <source>
        <dbReference type="Proteomes" id="UP000261284"/>
    </source>
</evidence>
<evidence type="ECO:0000256" key="5">
    <source>
        <dbReference type="ARBA" id="ARBA00023136"/>
    </source>
</evidence>
<comment type="subcellular location">
    <subcellularLocation>
        <location evidence="1">Cell membrane</location>
        <topology evidence="1">Multi-pass membrane protein</topology>
    </subcellularLocation>
</comment>
<dbReference type="EMBL" id="QTJU01000016">
    <property type="protein sequence ID" value="RFM25711.1"/>
    <property type="molecule type" value="Genomic_DNA"/>
</dbReference>
<feature type="transmembrane region" description="Helical" evidence="6">
    <location>
        <begin position="21"/>
        <end position="43"/>
    </location>
</feature>
<evidence type="ECO:0000259" key="8">
    <source>
        <dbReference type="Pfam" id="PF12704"/>
    </source>
</evidence>
<gene>
    <name evidence="9" type="ORF">DXN05_23665</name>
</gene>
<feature type="domain" description="MacB-like periplasmic core" evidence="8">
    <location>
        <begin position="434"/>
        <end position="634"/>
    </location>
</feature>
<organism evidence="9 10">
    <name type="scientific">Deminuibacter soli</name>
    <dbReference type="NCBI Taxonomy" id="2291815"/>
    <lineage>
        <taxon>Bacteria</taxon>
        <taxon>Pseudomonadati</taxon>
        <taxon>Bacteroidota</taxon>
        <taxon>Chitinophagia</taxon>
        <taxon>Chitinophagales</taxon>
        <taxon>Chitinophagaceae</taxon>
        <taxon>Deminuibacter</taxon>
    </lineage>
</organism>
<feature type="domain" description="MacB-like periplasmic core" evidence="8">
    <location>
        <begin position="20"/>
        <end position="240"/>
    </location>
</feature>
<dbReference type="InterPro" id="IPR050250">
    <property type="entry name" value="Macrolide_Exporter_MacB"/>
</dbReference>
<name>A0A3E1NCZ4_9BACT</name>
<dbReference type="PANTHER" id="PTHR30572:SF18">
    <property type="entry name" value="ABC-TYPE MACROLIDE FAMILY EXPORT SYSTEM PERMEASE COMPONENT 2"/>
    <property type="match status" value="1"/>
</dbReference>
<protein>
    <submittedName>
        <fullName evidence="9">ABC transporter permease</fullName>
    </submittedName>
</protein>
<keyword evidence="5 6" id="KW-0472">Membrane</keyword>
<dbReference type="Pfam" id="PF12704">
    <property type="entry name" value="MacB_PCD"/>
    <property type="match status" value="2"/>
</dbReference>
<comment type="caution">
    <text evidence="9">The sequence shown here is derived from an EMBL/GenBank/DDBJ whole genome shotgun (WGS) entry which is preliminary data.</text>
</comment>
<dbReference type="Pfam" id="PF02687">
    <property type="entry name" value="FtsX"/>
    <property type="match status" value="2"/>
</dbReference>
<evidence type="ECO:0000259" key="7">
    <source>
        <dbReference type="Pfam" id="PF02687"/>
    </source>
</evidence>
<evidence type="ECO:0000256" key="3">
    <source>
        <dbReference type="ARBA" id="ARBA00022692"/>
    </source>
</evidence>
<evidence type="ECO:0000313" key="9">
    <source>
        <dbReference type="EMBL" id="RFM25711.1"/>
    </source>
</evidence>
<evidence type="ECO:0000256" key="1">
    <source>
        <dbReference type="ARBA" id="ARBA00004651"/>
    </source>
</evidence>
<reference evidence="9 10" key="1">
    <citation type="submission" date="2018-08" db="EMBL/GenBank/DDBJ databases">
        <title>Chitinophagaceae sp. K23C18032701, a novel bacterium isolated from forest soil.</title>
        <authorList>
            <person name="Wang C."/>
        </authorList>
    </citation>
    <scope>NUCLEOTIDE SEQUENCE [LARGE SCALE GENOMIC DNA]</scope>
    <source>
        <strain evidence="9 10">K23C18032701</strain>
    </source>
</reference>
<dbReference type="AlphaFoldDB" id="A0A3E1NCZ4"/>
<feature type="domain" description="ABC3 transporter permease C-terminal" evidence="7">
    <location>
        <begin position="289"/>
        <end position="390"/>
    </location>
</feature>
<dbReference type="InterPro" id="IPR003838">
    <property type="entry name" value="ABC3_permease_C"/>
</dbReference>
<evidence type="ECO:0000256" key="2">
    <source>
        <dbReference type="ARBA" id="ARBA00022475"/>
    </source>
</evidence>
<keyword evidence="10" id="KW-1185">Reference proteome</keyword>
<feature type="transmembrane region" description="Helical" evidence="6">
    <location>
        <begin position="669"/>
        <end position="693"/>
    </location>
</feature>